<feature type="coiled-coil region" evidence="5">
    <location>
        <begin position="91"/>
        <end position="118"/>
    </location>
</feature>
<evidence type="ECO:0000256" key="2">
    <source>
        <dbReference type="ARBA" id="ARBA00023242"/>
    </source>
</evidence>
<evidence type="ECO:0000256" key="1">
    <source>
        <dbReference type="ARBA" id="ARBA00023054"/>
    </source>
</evidence>
<gene>
    <name evidence="7" type="ORF">ZIOFF_067389</name>
</gene>
<evidence type="ECO:0000313" key="7">
    <source>
        <dbReference type="EMBL" id="KAG6473473.1"/>
    </source>
</evidence>
<proteinExistence type="inferred from homology"/>
<feature type="region of interest" description="Disordered" evidence="6">
    <location>
        <begin position="984"/>
        <end position="1005"/>
    </location>
</feature>
<keyword evidence="2" id="KW-0539">Nucleus</keyword>
<accession>A0A8J5BJT9</accession>
<evidence type="ECO:0000256" key="3">
    <source>
        <dbReference type="ARBA" id="ARBA00024186"/>
    </source>
</evidence>
<evidence type="ECO:0000313" key="8">
    <source>
        <dbReference type="Proteomes" id="UP000734854"/>
    </source>
</evidence>
<name>A0A8J5BJT9_ZINOF</name>
<feature type="coiled-coil region" evidence="5">
    <location>
        <begin position="172"/>
        <end position="199"/>
    </location>
</feature>
<sequence length="1005" mass="116601">MEEGNRDACEGKKGCFLSESLVRKNGFAPVRSGNFSGVVPGEGKGIKMVVGNLVRKSKVLSFWREGEDLRERQSEAEVRRQFSEVGFHDETVLQKRDREALAQKISELEKELYQYQHHMGLLLIEKNELAAKAENLTKQLFEAQQFQKNMQAEHMAVISEFEKKDGNMQRAMDFQRQSIDNLEKALNEMHVETAEIKLEYQKKMSEAHALEAIVEDKYFELKGKMDFLDAKLAEVSQRSSELDRRSEDVDTRQLKLSIESSSFMIEYAFPVQRKEGIEKELAHQRQVLRALEQEVQGNQESLAKWNNTCRKKEKELDEAWKALENSNVSLKSKEEDMCMRLRDFDAKAQEALVKQQFLQNKEKELLEIEEHLTNRERVSAYSRISDFLGLSFKSVTLIFLGNFTSPFKTGFLYDLLIVMTNSHLDCESQDQESHHQDVKYSITLIVIRYCDLLHASESIISSFCALSKLPLKVKIEKIIDCHSCVLQDKLEEFELEADKKRKRKIDEVAHKDIALEDKEREILKKEQFLESKMQNMMHREEENQTKINALKEAIENKKEELIQDQIKAEKEWELLGNSRLTLEEDLKQLCNEKEKFARQRCTEEETLKNRERRKLSLEEEMKQLHDKKERFAKQIFTDEEPLKKENLELSGRIQMVIEDSKLNKEICINEITHQKINSLEVFFGENANVAEPDPCLQTNQELFKDTLIEEEISFNDRSKNNGVLGSVNEVDQTTENILRYNENQLEEPLKEGDYNFTPVEKLTCTTFEFKDGDDSVMSLDSPGVTDQGTFFGAVQPVARMSCMQRCSRLLQLSPDKRATDHSDMPVCIDGEPSGHVENLKPGELLRDFNVFQQPQFTSGIQCDTEPPRLNKNVDPAKDSFNEILGSPDLIMKLHDCLRDEDELWFPCAELKDNHRCLLPEHDSGPTQLIQKESGDHVRRKFVFVKKSCSVNALIQDNSLEDISKNKLNKYHRYKAKEIMPRRLKVGYQNGDPKDDNTEEFPYSQT</sequence>
<reference evidence="7 8" key="1">
    <citation type="submission" date="2020-08" db="EMBL/GenBank/DDBJ databases">
        <title>Plant Genome Project.</title>
        <authorList>
            <person name="Zhang R.-G."/>
        </authorList>
    </citation>
    <scope>NUCLEOTIDE SEQUENCE [LARGE SCALE GENOMIC DNA]</scope>
    <source>
        <tissue evidence="7">Rhizome</tissue>
    </source>
</reference>
<evidence type="ECO:0000256" key="4">
    <source>
        <dbReference type="ARBA" id="ARBA00024208"/>
    </source>
</evidence>
<dbReference type="Proteomes" id="UP000734854">
    <property type="component" value="Unassembled WGS sequence"/>
</dbReference>
<dbReference type="GO" id="GO:0005652">
    <property type="term" value="C:nuclear lamina"/>
    <property type="evidence" value="ECO:0007669"/>
    <property type="project" value="UniProtKB-SubCell"/>
</dbReference>
<keyword evidence="8" id="KW-1185">Reference proteome</keyword>
<dbReference type="InterPro" id="IPR040418">
    <property type="entry name" value="CRWN"/>
</dbReference>
<dbReference type="EMBL" id="JACMSC010000019">
    <property type="protein sequence ID" value="KAG6473473.1"/>
    <property type="molecule type" value="Genomic_DNA"/>
</dbReference>
<dbReference type="GO" id="GO:0006997">
    <property type="term" value="P:nucleus organization"/>
    <property type="evidence" value="ECO:0007669"/>
    <property type="project" value="InterPro"/>
</dbReference>
<dbReference type="PANTHER" id="PTHR31908">
    <property type="entry name" value="PROTEIN CROWDED NUCLEI 4"/>
    <property type="match status" value="1"/>
</dbReference>
<evidence type="ECO:0000256" key="5">
    <source>
        <dbReference type="SAM" id="Coils"/>
    </source>
</evidence>
<comment type="caution">
    <text evidence="7">The sequence shown here is derived from an EMBL/GenBank/DDBJ whole genome shotgun (WGS) entry which is preliminary data.</text>
</comment>
<dbReference type="AlphaFoldDB" id="A0A8J5BJT9"/>
<feature type="coiled-coil region" evidence="5">
    <location>
        <begin position="274"/>
        <end position="308"/>
    </location>
</feature>
<comment type="subcellular location">
    <subcellularLocation>
        <location evidence="3">Nucleus lamina</location>
    </subcellularLocation>
</comment>
<dbReference type="PANTHER" id="PTHR31908:SF11">
    <property type="entry name" value="PROTEIN CROWDED NUCLEI 1"/>
    <property type="match status" value="1"/>
</dbReference>
<feature type="coiled-coil region" evidence="5">
    <location>
        <begin position="540"/>
        <end position="634"/>
    </location>
</feature>
<keyword evidence="1 5" id="KW-0175">Coiled coil</keyword>
<organism evidence="7 8">
    <name type="scientific">Zingiber officinale</name>
    <name type="common">Ginger</name>
    <name type="synonym">Amomum zingiber</name>
    <dbReference type="NCBI Taxonomy" id="94328"/>
    <lineage>
        <taxon>Eukaryota</taxon>
        <taxon>Viridiplantae</taxon>
        <taxon>Streptophyta</taxon>
        <taxon>Embryophyta</taxon>
        <taxon>Tracheophyta</taxon>
        <taxon>Spermatophyta</taxon>
        <taxon>Magnoliopsida</taxon>
        <taxon>Liliopsida</taxon>
        <taxon>Zingiberales</taxon>
        <taxon>Zingiberaceae</taxon>
        <taxon>Zingiber</taxon>
    </lineage>
</organism>
<evidence type="ECO:0000256" key="6">
    <source>
        <dbReference type="SAM" id="MobiDB-lite"/>
    </source>
</evidence>
<comment type="similarity">
    <text evidence="4">Belongs to the CRWN family.</text>
</comment>
<protein>
    <submittedName>
        <fullName evidence="7">Uncharacterized protein</fullName>
    </submittedName>
</protein>